<organism evidence="1">
    <name type="scientific">marine metagenome</name>
    <dbReference type="NCBI Taxonomy" id="408172"/>
    <lineage>
        <taxon>unclassified sequences</taxon>
        <taxon>metagenomes</taxon>
        <taxon>ecological metagenomes</taxon>
    </lineage>
</organism>
<reference evidence="1" key="1">
    <citation type="submission" date="2018-05" db="EMBL/GenBank/DDBJ databases">
        <authorList>
            <person name="Lanie J.A."/>
            <person name="Ng W.-L."/>
            <person name="Kazmierczak K.M."/>
            <person name="Andrzejewski T.M."/>
            <person name="Davidsen T.M."/>
            <person name="Wayne K.J."/>
            <person name="Tettelin H."/>
            <person name="Glass J.I."/>
            <person name="Rusch D."/>
            <person name="Podicherti R."/>
            <person name="Tsui H.-C.T."/>
            <person name="Winkler M.E."/>
        </authorList>
    </citation>
    <scope>NUCLEOTIDE SEQUENCE</scope>
</reference>
<accession>A0A382TNG1</accession>
<proteinExistence type="predicted"/>
<feature type="non-terminal residue" evidence="1">
    <location>
        <position position="1"/>
    </location>
</feature>
<name>A0A382TNG1_9ZZZZ</name>
<evidence type="ECO:0000313" key="1">
    <source>
        <dbReference type="EMBL" id="SVD23590.1"/>
    </source>
</evidence>
<gene>
    <name evidence="1" type="ORF">METZ01_LOCUS376444</name>
</gene>
<sequence length="31" mass="3755">YKNQEIKSCIRLQIIITQQNTFARTLCIRMQ</sequence>
<dbReference type="AlphaFoldDB" id="A0A382TNG1"/>
<protein>
    <submittedName>
        <fullName evidence="1">Uncharacterized protein</fullName>
    </submittedName>
</protein>
<dbReference type="EMBL" id="UINC01137946">
    <property type="protein sequence ID" value="SVD23590.1"/>
    <property type="molecule type" value="Genomic_DNA"/>
</dbReference>